<dbReference type="GO" id="GO:0033765">
    <property type="term" value="F:steroid dehydrogenase activity, acting on the CH-CH group of donors"/>
    <property type="evidence" value="ECO:0007669"/>
    <property type="project" value="UniProtKB-ARBA"/>
</dbReference>
<evidence type="ECO:0000256" key="2">
    <source>
        <dbReference type="ARBA" id="ARBA00022630"/>
    </source>
</evidence>
<keyword evidence="8" id="KW-1185">Reference proteome</keyword>
<dbReference type="Proteomes" id="UP000278327">
    <property type="component" value="Unassembled WGS sequence"/>
</dbReference>
<dbReference type="Gene3D" id="3.50.50.60">
    <property type="entry name" value="FAD/NAD(P)-binding domain"/>
    <property type="match status" value="1"/>
</dbReference>
<keyword evidence="4" id="KW-0560">Oxidoreductase</keyword>
<dbReference type="InterPro" id="IPR006311">
    <property type="entry name" value="TAT_signal"/>
</dbReference>
<evidence type="ECO:0000256" key="5">
    <source>
        <dbReference type="SAM" id="MobiDB-lite"/>
    </source>
</evidence>
<protein>
    <submittedName>
        <fullName evidence="7">FAD-binding dehydrogenase</fullName>
    </submittedName>
</protein>
<dbReference type="PROSITE" id="PS51318">
    <property type="entry name" value="TAT"/>
    <property type="match status" value="1"/>
</dbReference>
<dbReference type="SUPFAM" id="SSF51905">
    <property type="entry name" value="FAD/NAD(P)-binding domain"/>
    <property type="match status" value="1"/>
</dbReference>
<comment type="cofactor">
    <cofactor evidence="1">
        <name>FAD</name>
        <dbReference type="ChEBI" id="CHEBI:57692"/>
    </cofactor>
</comment>
<proteinExistence type="predicted"/>
<feature type="region of interest" description="Disordered" evidence="5">
    <location>
        <begin position="41"/>
        <end position="62"/>
    </location>
</feature>
<dbReference type="Gene3D" id="3.90.700.10">
    <property type="entry name" value="Succinate dehydrogenase/fumarate reductase flavoprotein, catalytic domain"/>
    <property type="match status" value="1"/>
</dbReference>
<evidence type="ECO:0000259" key="6">
    <source>
        <dbReference type="Pfam" id="PF00890"/>
    </source>
</evidence>
<reference evidence="7 8" key="1">
    <citation type="journal article" date="2019" name="Microbiol. Resour. Announc.">
        <title>Draft Genome Sequences of Type Strains of Gordonibacter faecihominis, Paraeggerthella hongkongensis, Parvibacter caecicola,Slackia equolifaciens, Slackia faecicanis, and Slackia isoflavoniconvertens.</title>
        <authorList>
            <person name="Danylec N."/>
            <person name="Stoll D.A."/>
            <person name="Dotsch A."/>
            <person name="Huch M."/>
        </authorList>
    </citation>
    <scope>NUCLEOTIDE SEQUENCE [LARGE SCALE GENOMIC DNA]</scope>
    <source>
        <strain evidence="7 8">DSM 18785</strain>
    </source>
</reference>
<evidence type="ECO:0000256" key="4">
    <source>
        <dbReference type="ARBA" id="ARBA00023002"/>
    </source>
</evidence>
<dbReference type="EMBL" id="QICA01000003">
    <property type="protein sequence ID" value="RNL39363.1"/>
    <property type="molecule type" value="Genomic_DNA"/>
</dbReference>
<comment type="caution">
    <text evidence="7">The sequence shown here is derived from an EMBL/GenBank/DDBJ whole genome shotgun (WGS) entry which is preliminary data.</text>
</comment>
<dbReference type="NCBIfam" id="TIGR01409">
    <property type="entry name" value="TAT_signal_seq"/>
    <property type="match status" value="1"/>
</dbReference>
<dbReference type="Pfam" id="PF00890">
    <property type="entry name" value="FAD_binding_2"/>
    <property type="match status" value="1"/>
</dbReference>
<gene>
    <name evidence="7" type="ORF">DMP10_02975</name>
</gene>
<organism evidence="7 8">
    <name type="scientific">Adlercreutzia equolifaciens subsp. celatus DSM 18785</name>
    <dbReference type="NCBI Taxonomy" id="1121021"/>
    <lineage>
        <taxon>Bacteria</taxon>
        <taxon>Bacillati</taxon>
        <taxon>Actinomycetota</taxon>
        <taxon>Coriobacteriia</taxon>
        <taxon>Eggerthellales</taxon>
        <taxon>Eggerthellaceae</taxon>
        <taxon>Adlercreutzia</taxon>
    </lineage>
</organism>
<dbReference type="SUPFAM" id="SSF56425">
    <property type="entry name" value="Succinate dehydrogenase/fumarate reductase flavoprotein, catalytic domain"/>
    <property type="match status" value="1"/>
</dbReference>
<dbReference type="PANTHER" id="PTHR43400:SF7">
    <property type="entry name" value="FAD-DEPENDENT OXIDOREDUCTASE 2 FAD BINDING DOMAIN-CONTAINING PROTEIN"/>
    <property type="match status" value="1"/>
</dbReference>
<dbReference type="AlphaFoldDB" id="A0A3N0AWV5"/>
<name>A0A3N0AWV5_9ACTN</name>
<accession>A0A3N0AWV5</accession>
<sequence>METITTEAASNQQGMSRRGFISGAALGTVALLGLAGCAQPNQASTQKESEPSNQSAQAPATPDNISETLECDIIVVGAGISGLAAAVQASENGNKVLVLEKGGAAGGNGAGTEGVFAVGSKLQKNLGIEIDEVDIIRTELEEAQWVTNGALWYDMVHNSAENIDWLQGNGVQFNGVVDNYGAGLYNTMHWFDNDSAVTSYIEPMQATAEQNGAEFRFSTAATSLKVDAGTVSGLYAEDGSGNVIEVNSKAVILASGGIGANPDLLVQAGMAQNQVNEMMTNCSPSVCGDGYNMAMAAGGRDFLRNAAIQGFQMVKAFGTDTTVPYNSPLNGGNGLVGNGLCVWVNQDARRFNDESLAMTFNMAANLGACLGNRESYAIFDQAILDGCELDEADKKTVEDALTNNDGTSVFTANSFEELAEHFELDAETLAETMERYNQFCAQGFDGEFGKAQPFLTAIENGPFYIARIDALVVVVDGGIMTNVRSEVLDDASKPIPGLYAVGLDGAMLWRNVYTQNMPGTAMANNINSGRNAANAAAKYIA</sequence>
<dbReference type="InterPro" id="IPR036188">
    <property type="entry name" value="FAD/NAD-bd_sf"/>
</dbReference>
<evidence type="ECO:0000313" key="7">
    <source>
        <dbReference type="EMBL" id="RNL39363.1"/>
    </source>
</evidence>
<dbReference type="InterPro" id="IPR050315">
    <property type="entry name" value="FAD-oxidoreductase_2"/>
</dbReference>
<dbReference type="RefSeq" id="WP_117283665.1">
    <property type="nucleotide sequence ID" value="NZ_JAMTCE010000011.1"/>
</dbReference>
<dbReference type="InterPro" id="IPR019546">
    <property type="entry name" value="TAT_signal_bac_arc"/>
</dbReference>
<feature type="domain" description="FAD-dependent oxidoreductase 2 FAD-binding" evidence="6">
    <location>
        <begin position="72"/>
        <end position="502"/>
    </location>
</feature>
<dbReference type="InterPro" id="IPR027477">
    <property type="entry name" value="Succ_DH/fumarate_Rdtase_cat_sf"/>
</dbReference>
<evidence type="ECO:0000256" key="3">
    <source>
        <dbReference type="ARBA" id="ARBA00022827"/>
    </source>
</evidence>
<evidence type="ECO:0000313" key="8">
    <source>
        <dbReference type="Proteomes" id="UP000278327"/>
    </source>
</evidence>
<dbReference type="InterPro" id="IPR003953">
    <property type="entry name" value="FAD-dep_OxRdtase_2_FAD-bd"/>
</dbReference>
<keyword evidence="3" id="KW-0274">FAD</keyword>
<dbReference type="PANTHER" id="PTHR43400">
    <property type="entry name" value="FUMARATE REDUCTASE"/>
    <property type="match status" value="1"/>
</dbReference>
<evidence type="ECO:0000256" key="1">
    <source>
        <dbReference type="ARBA" id="ARBA00001974"/>
    </source>
</evidence>
<keyword evidence="2" id="KW-0285">Flavoprotein</keyword>